<dbReference type="Proteomes" id="UP000234579">
    <property type="component" value="Unassembled WGS sequence"/>
</dbReference>
<protein>
    <submittedName>
        <fullName evidence="1">Uncharacterized protein</fullName>
    </submittedName>
</protein>
<accession>A0A2I2ACL6</accession>
<evidence type="ECO:0000313" key="2">
    <source>
        <dbReference type="Proteomes" id="UP000234579"/>
    </source>
</evidence>
<proteinExistence type="predicted"/>
<gene>
    <name evidence="1" type="ORF">CYR79_02790</name>
</gene>
<organism evidence="1 2">
    <name type="scientific">Ligilactobacillus agilis</name>
    <dbReference type="NCBI Taxonomy" id="1601"/>
    <lineage>
        <taxon>Bacteria</taxon>
        <taxon>Bacillati</taxon>
        <taxon>Bacillota</taxon>
        <taxon>Bacilli</taxon>
        <taxon>Lactobacillales</taxon>
        <taxon>Lactobacillaceae</taxon>
        <taxon>Ligilactobacillus</taxon>
    </lineage>
</organism>
<evidence type="ECO:0000313" key="1">
    <source>
        <dbReference type="EMBL" id="PLA77077.1"/>
    </source>
</evidence>
<dbReference type="AlphaFoldDB" id="A0A2I2ACL6"/>
<dbReference type="EMBL" id="PKGI01000014">
    <property type="protein sequence ID" value="PLA77077.1"/>
    <property type="molecule type" value="Genomic_DNA"/>
</dbReference>
<comment type="caution">
    <text evidence="1">The sequence shown here is derived from an EMBL/GenBank/DDBJ whole genome shotgun (WGS) entry which is preliminary data.</text>
</comment>
<name>A0A2I2ACL6_9LACO</name>
<reference evidence="2" key="1">
    <citation type="submission" date="2017-12" db="EMBL/GenBank/DDBJ databases">
        <authorList>
            <person name="Christensen H."/>
        </authorList>
    </citation>
    <scope>NUCLEOTIDE SEQUENCE [LARGE SCALE GENOMIC DNA]</scope>
    <source>
        <strain evidence="2">268A</strain>
    </source>
</reference>
<sequence>MAKKNFSNLNNPADMFLNEIEQVQVLSEEFKNEKDNHVSKKTNEVLESKSQHVSLLLKPSTAKNLKYIAKFEGISVNEIANRLLDGYVDEYRTDEKKAAKIDQAIELFD</sequence>
<dbReference type="RefSeq" id="WP_101811429.1">
    <property type="nucleotide sequence ID" value="NZ_PKGI01000014.1"/>
</dbReference>